<dbReference type="AlphaFoldDB" id="A0A0V1ANE2"/>
<keyword evidence="3" id="KW-1185">Reference proteome</keyword>
<dbReference type="Proteomes" id="UP000054776">
    <property type="component" value="Unassembled WGS sequence"/>
</dbReference>
<sequence>MTFPYLRGKLRRTRRFCAEHSALSTRAHSHASRSPLLVSGPSPTVSSRGLAVIQAHPMPGRVAGAGSWVIRTLEPSVMVISPACQSISFMYWSRKFVPRIPGTTKLSTNGDVYASPPASHLQRQRPLAAEAHPSPVLPRRTCTRSTVALQKQPPRCPEGGKSPARLAYLRRTAHVQLEAPSSPKDGDPCFHYSGHALAGFGSEAGGSLEGNGPVHRIGSTPLPFGRVVCCSIFLVSSAAGRTFGSGLPRLGPGCHSLRQHFRWFAADFPQLLSPVPLRFPPVGAPSQVLRSSLWTSFDATPQMKRATSSFSDFPSRRPYSATSWVNSLIDWLFRCFRPLNRTASCIRDSPWPSFQEMCRGDPGENNSLRTAIFTDSLVLAACCEDGTPVTTKKSFIDSSHSTGSIPGENVGGGP</sequence>
<accession>A0A0V1ANE2</accession>
<reference evidence="2 3" key="1">
    <citation type="submission" date="2015-01" db="EMBL/GenBank/DDBJ databases">
        <title>Evolution of Trichinella species and genotypes.</title>
        <authorList>
            <person name="Korhonen P.K."/>
            <person name="Edoardo P."/>
            <person name="Giuseppe L.R."/>
            <person name="Gasser R.B."/>
        </authorList>
    </citation>
    <scope>NUCLEOTIDE SEQUENCE [LARGE SCALE GENOMIC DNA]</scope>
    <source>
        <strain evidence="2">ISS3</strain>
    </source>
</reference>
<gene>
    <name evidence="2" type="ORF">T01_15364</name>
</gene>
<name>A0A0V1ANE2_TRISP</name>
<evidence type="ECO:0000313" key="2">
    <source>
        <dbReference type="EMBL" id="KRY26328.1"/>
    </source>
</evidence>
<feature type="region of interest" description="Disordered" evidence="1">
    <location>
        <begin position="394"/>
        <end position="414"/>
    </location>
</feature>
<feature type="compositionally biased region" description="Polar residues" evidence="1">
    <location>
        <begin position="394"/>
        <end position="404"/>
    </location>
</feature>
<comment type="caution">
    <text evidence="2">The sequence shown here is derived from an EMBL/GenBank/DDBJ whole genome shotgun (WGS) entry which is preliminary data.</text>
</comment>
<dbReference type="EMBL" id="JYDH01000474">
    <property type="protein sequence ID" value="KRY26328.1"/>
    <property type="molecule type" value="Genomic_DNA"/>
</dbReference>
<organism evidence="2 3">
    <name type="scientific">Trichinella spiralis</name>
    <name type="common">Trichina worm</name>
    <dbReference type="NCBI Taxonomy" id="6334"/>
    <lineage>
        <taxon>Eukaryota</taxon>
        <taxon>Metazoa</taxon>
        <taxon>Ecdysozoa</taxon>
        <taxon>Nematoda</taxon>
        <taxon>Enoplea</taxon>
        <taxon>Dorylaimia</taxon>
        <taxon>Trichinellida</taxon>
        <taxon>Trichinellidae</taxon>
        <taxon>Trichinella</taxon>
    </lineage>
</organism>
<dbReference type="OrthoDB" id="10400674at2759"/>
<dbReference type="InParanoid" id="A0A0V1ANE2"/>
<protein>
    <submittedName>
        <fullName evidence="2">Uncharacterized protein</fullName>
    </submittedName>
</protein>
<evidence type="ECO:0000256" key="1">
    <source>
        <dbReference type="SAM" id="MobiDB-lite"/>
    </source>
</evidence>
<evidence type="ECO:0000313" key="3">
    <source>
        <dbReference type="Proteomes" id="UP000054776"/>
    </source>
</evidence>
<proteinExistence type="predicted"/>
<feature type="region of interest" description="Disordered" evidence="1">
    <location>
        <begin position="115"/>
        <end position="161"/>
    </location>
</feature>